<comment type="caution">
    <text evidence="2">The sequence shown here is derived from an EMBL/GenBank/DDBJ whole genome shotgun (WGS) entry which is preliminary data.</text>
</comment>
<keyword evidence="3" id="KW-1185">Reference proteome</keyword>
<dbReference type="Pfam" id="PF07592">
    <property type="entry name" value="DDE_Tnp_ISAZ013"/>
    <property type="match status" value="1"/>
</dbReference>
<evidence type="ECO:0000256" key="1">
    <source>
        <dbReference type="SAM" id="MobiDB-lite"/>
    </source>
</evidence>
<name>A0ABV6M7D5_9ACTN</name>
<evidence type="ECO:0000313" key="3">
    <source>
        <dbReference type="Proteomes" id="UP001589867"/>
    </source>
</evidence>
<dbReference type="InterPro" id="IPR011518">
    <property type="entry name" value="Transposase_36"/>
</dbReference>
<proteinExistence type="predicted"/>
<gene>
    <name evidence="2" type="ORF">ACFFIA_22650</name>
</gene>
<sequence length="348" mass="38260">MNIDERALAEFCDQVVPLLDERQTRLVLGALADALGRGGNSAVSRASGLSRNTLASGTREVRSEAAPSLRVRRPGGGRRRAEVRDTELIADLVAVLDELDPPPVPAPPIRWTTRSTRELIAALPGGPRRVAPTTLVRLLRFLGFWVVTSPGSAGPARRSAVTGRMTDLVRTLESLDPETTAISVRVERQQWLDDDERLLEVPDEPPYGRIRLRDFAVLDTAVPLPYGVFDIGVNDQWRPQPDPDLSVTAAAVRAFWSSPDLDRSGSPRRLLVIVPEIRQRGRRPEAGPSLAAALSAEFAVEVEVTEIPVCTWRWSHVGQRLFWLVTANDRGRPLATTRATVEVPALRP</sequence>
<protein>
    <recommendedName>
        <fullName evidence="4">Transposase</fullName>
    </recommendedName>
</protein>
<dbReference type="EMBL" id="JBHLUH010000047">
    <property type="protein sequence ID" value="MFC0530464.1"/>
    <property type="molecule type" value="Genomic_DNA"/>
</dbReference>
<evidence type="ECO:0008006" key="4">
    <source>
        <dbReference type="Google" id="ProtNLM"/>
    </source>
</evidence>
<evidence type="ECO:0000313" key="2">
    <source>
        <dbReference type="EMBL" id="MFC0530464.1"/>
    </source>
</evidence>
<reference evidence="2 3" key="1">
    <citation type="submission" date="2024-09" db="EMBL/GenBank/DDBJ databases">
        <authorList>
            <person name="Sun Q."/>
            <person name="Mori K."/>
        </authorList>
    </citation>
    <scope>NUCLEOTIDE SEQUENCE [LARGE SCALE GENOMIC DNA]</scope>
    <source>
        <strain evidence="2 3">TBRC 3947</strain>
    </source>
</reference>
<accession>A0ABV6M7D5</accession>
<dbReference type="Proteomes" id="UP001589867">
    <property type="component" value="Unassembled WGS sequence"/>
</dbReference>
<organism evidence="2 3">
    <name type="scientific">Phytohabitans kaempferiae</name>
    <dbReference type="NCBI Taxonomy" id="1620943"/>
    <lineage>
        <taxon>Bacteria</taxon>
        <taxon>Bacillati</taxon>
        <taxon>Actinomycetota</taxon>
        <taxon>Actinomycetes</taxon>
        <taxon>Micromonosporales</taxon>
        <taxon>Micromonosporaceae</taxon>
    </lineage>
</organism>
<dbReference type="RefSeq" id="WP_377253623.1">
    <property type="nucleotide sequence ID" value="NZ_JBHLUH010000047.1"/>
</dbReference>
<feature type="region of interest" description="Disordered" evidence="1">
    <location>
        <begin position="53"/>
        <end position="77"/>
    </location>
</feature>